<accession>A0A7W7EIU3</accession>
<keyword evidence="2" id="KW-1185">Reference proteome</keyword>
<dbReference type="Proteomes" id="UP000543836">
    <property type="component" value="Unassembled WGS sequence"/>
</dbReference>
<evidence type="ECO:0000313" key="2">
    <source>
        <dbReference type="Proteomes" id="UP000543836"/>
    </source>
</evidence>
<organism evidence="1 2">
    <name type="scientific">Rhizobium leucaenae</name>
    <dbReference type="NCBI Taxonomy" id="29450"/>
    <lineage>
        <taxon>Bacteria</taxon>
        <taxon>Pseudomonadati</taxon>
        <taxon>Pseudomonadota</taxon>
        <taxon>Alphaproteobacteria</taxon>
        <taxon>Hyphomicrobiales</taxon>
        <taxon>Rhizobiaceae</taxon>
        <taxon>Rhizobium/Agrobacterium group</taxon>
        <taxon>Rhizobium</taxon>
    </lineage>
</organism>
<gene>
    <name evidence="1" type="ORF">GGE60_001206</name>
</gene>
<name>A0A7W7EIU3_9HYPH</name>
<dbReference type="EMBL" id="JACIIG010000002">
    <property type="protein sequence ID" value="MBB4567105.1"/>
    <property type="molecule type" value="Genomic_DNA"/>
</dbReference>
<reference evidence="1 2" key="1">
    <citation type="submission" date="2020-08" db="EMBL/GenBank/DDBJ databases">
        <title>Genomic Encyclopedia of Type Strains, Phase IV (KMG-V): Genome sequencing to study the core and pangenomes of soil and plant-associated prokaryotes.</title>
        <authorList>
            <person name="Whitman W."/>
        </authorList>
    </citation>
    <scope>NUCLEOTIDE SEQUENCE [LARGE SCALE GENOMIC DNA]</scope>
    <source>
        <strain evidence="1 2">SEMIA 492</strain>
    </source>
</reference>
<comment type="caution">
    <text evidence="1">The sequence shown here is derived from an EMBL/GenBank/DDBJ whole genome shotgun (WGS) entry which is preliminary data.</text>
</comment>
<dbReference type="AlphaFoldDB" id="A0A7W7EIU3"/>
<protein>
    <submittedName>
        <fullName evidence="1">Cytochrome bd-type quinol oxidase subunit 2</fullName>
    </submittedName>
</protein>
<evidence type="ECO:0000313" key="1">
    <source>
        <dbReference type="EMBL" id="MBB4567105.1"/>
    </source>
</evidence>
<dbReference type="RefSeq" id="WP_172831000.1">
    <property type="nucleotide sequence ID" value="NZ_JACIIG010000002.1"/>
</dbReference>
<sequence length="50" mass="5202">MVSLIVLAALYLLTALVLILIIDRSVGIVFPASAEDSHTATAPPLPDVSN</sequence>
<proteinExistence type="predicted"/>